<proteinExistence type="predicted"/>
<feature type="chain" id="PRO_5016045769" description="Cupin type-2 domain-containing protein" evidence="1">
    <location>
        <begin position="27"/>
        <end position="127"/>
    </location>
</feature>
<organism evidence="3 4">
    <name type="scientific">Flavobacterium aquariorum</name>
    <dbReference type="NCBI Taxonomy" id="2217670"/>
    <lineage>
        <taxon>Bacteria</taxon>
        <taxon>Pseudomonadati</taxon>
        <taxon>Bacteroidota</taxon>
        <taxon>Flavobacteriia</taxon>
        <taxon>Flavobacteriales</taxon>
        <taxon>Flavobacteriaceae</taxon>
        <taxon>Flavobacterium</taxon>
    </lineage>
</organism>
<dbReference type="InterPro" id="IPR014710">
    <property type="entry name" value="RmlC-like_jellyroll"/>
</dbReference>
<evidence type="ECO:0000313" key="3">
    <source>
        <dbReference type="EMBL" id="PZX94134.1"/>
    </source>
</evidence>
<dbReference type="SUPFAM" id="SSF51182">
    <property type="entry name" value="RmlC-like cupins"/>
    <property type="match status" value="1"/>
</dbReference>
<accession>A0A2W7TX81</accession>
<dbReference type="InterPro" id="IPR011051">
    <property type="entry name" value="RmlC_Cupin_sf"/>
</dbReference>
<evidence type="ECO:0000256" key="1">
    <source>
        <dbReference type="SAM" id="SignalP"/>
    </source>
</evidence>
<name>A0A2W7TX81_9FLAO</name>
<evidence type="ECO:0000313" key="4">
    <source>
        <dbReference type="Proteomes" id="UP000249177"/>
    </source>
</evidence>
<evidence type="ECO:0000259" key="2">
    <source>
        <dbReference type="Pfam" id="PF07883"/>
    </source>
</evidence>
<dbReference type="Proteomes" id="UP000249177">
    <property type="component" value="Unassembled WGS sequence"/>
</dbReference>
<reference evidence="3 4" key="1">
    <citation type="submission" date="2018-06" db="EMBL/GenBank/DDBJ databases">
        <title>Flavobacterium sp IMCC34762, genome.</title>
        <authorList>
            <person name="Joung Y."/>
            <person name="Cho J."/>
            <person name="Song J."/>
        </authorList>
    </citation>
    <scope>NUCLEOTIDE SEQUENCE [LARGE SCALE GENOMIC DNA]</scope>
    <source>
        <strain evidence="3 4">IMCC34762</strain>
    </source>
</reference>
<dbReference type="AlphaFoldDB" id="A0A2W7TX81"/>
<keyword evidence="1" id="KW-0732">Signal</keyword>
<dbReference type="Pfam" id="PF07883">
    <property type="entry name" value="Cupin_2"/>
    <property type="match status" value="1"/>
</dbReference>
<protein>
    <recommendedName>
        <fullName evidence="2">Cupin type-2 domain-containing protein</fullName>
    </recommendedName>
</protein>
<dbReference type="OrthoDB" id="676420at2"/>
<dbReference type="EMBL" id="QKXH01000003">
    <property type="protein sequence ID" value="PZX94134.1"/>
    <property type="molecule type" value="Genomic_DNA"/>
</dbReference>
<comment type="caution">
    <text evidence="3">The sequence shown here is derived from an EMBL/GenBank/DDBJ whole genome shotgun (WGS) entry which is preliminary data.</text>
</comment>
<feature type="signal peptide" evidence="1">
    <location>
        <begin position="1"/>
        <end position="26"/>
    </location>
</feature>
<feature type="domain" description="Cupin type-2" evidence="2">
    <location>
        <begin position="51"/>
        <end position="119"/>
    </location>
</feature>
<dbReference type="InterPro" id="IPR013096">
    <property type="entry name" value="Cupin_2"/>
</dbReference>
<keyword evidence="4" id="KW-1185">Reference proteome</keyword>
<dbReference type="Gene3D" id="2.60.120.10">
    <property type="entry name" value="Jelly Rolls"/>
    <property type="match status" value="1"/>
</dbReference>
<sequence>MKTIKIFLMNTLFFGLFLIQSTNLFAQDPIKVAPNVYKKVLLDNDKVRVLEVVFAPGTSTPWHSHPNHSVYALSSGKIQITDKGKPATTIDVKMGTAMYLPAVTHMAKNIGTTTLKLIVTEIKPAKK</sequence>
<gene>
    <name evidence="3" type="ORF">DOS84_05785</name>
</gene>
<dbReference type="RefSeq" id="WP_111409170.1">
    <property type="nucleotide sequence ID" value="NZ_QKXH01000003.1"/>
</dbReference>